<evidence type="ECO:0000256" key="2">
    <source>
        <dbReference type="ARBA" id="ARBA00022840"/>
    </source>
</evidence>
<name>A0A7V4WV53_CALAY</name>
<gene>
    <name evidence="5" type="ORF">ENK44_05550</name>
</gene>
<dbReference type="AlphaFoldDB" id="A0A7V4WV53"/>
<dbReference type="PIRSF" id="PIRSF003092">
    <property type="entry name" value="MinD"/>
    <property type="match status" value="1"/>
</dbReference>
<reference evidence="5" key="1">
    <citation type="journal article" date="2020" name="mSystems">
        <title>Genome- and Community-Level Interaction Insights into Carbon Utilization and Element Cycling Functions of Hydrothermarchaeota in Hydrothermal Sediment.</title>
        <authorList>
            <person name="Zhou Z."/>
            <person name="Liu Y."/>
            <person name="Xu W."/>
            <person name="Pan J."/>
            <person name="Luo Z.H."/>
            <person name="Li M."/>
        </authorList>
    </citation>
    <scope>NUCLEOTIDE SEQUENCE [LARGE SCALE GENOMIC DNA]</scope>
    <source>
        <strain evidence="5">HyVt-577</strain>
    </source>
</reference>
<dbReference type="GO" id="GO:0051782">
    <property type="term" value="P:negative regulation of cell division"/>
    <property type="evidence" value="ECO:0007669"/>
    <property type="project" value="TreeGrafter"/>
</dbReference>
<dbReference type="GO" id="GO:0009898">
    <property type="term" value="C:cytoplasmic side of plasma membrane"/>
    <property type="evidence" value="ECO:0007669"/>
    <property type="project" value="TreeGrafter"/>
</dbReference>
<accession>A0A7V4WV53</accession>
<dbReference type="CDD" id="cd02038">
    <property type="entry name" value="FlhG-like"/>
    <property type="match status" value="1"/>
</dbReference>
<dbReference type="GO" id="GO:0005524">
    <property type="term" value="F:ATP binding"/>
    <property type="evidence" value="ECO:0007669"/>
    <property type="project" value="UniProtKB-KW"/>
</dbReference>
<protein>
    <submittedName>
        <fullName evidence="5">MinD/ParA family protein</fullName>
    </submittedName>
</protein>
<evidence type="ECO:0000259" key="4">
    <source>
        <dbReference type="Pfam" id="PF13614"/>
    </source>
</evidence>
<dbReference type="GO" id="GO:0005829">
    <property type="term" value="C:cytosol"/>
    <property type="evidence" value="ECO:0007669"/>
    <property type="project" value="TreeGrafter"/>
</dbReference>
<dbReference type="InterPro" id="IPR033875">
    <property type="entry name" value="FlhG"/>
</dbReference>
<dbReference type="Gene3D" id="3.40.50.300">
    <property type="entry name" value="P-loop containing nucleotide triphosphate hydrolases"/>
    <property type="match status" value="1"/>
</dbReference>
<dbReference type="EMBL" id="DRQG01000052">
    <property type="protein sequence ID" value="HGY55142.1"/>
    <property type="molecule type" value="Genomic_DNA"/>
</dbReference>
<keyword evidence="2 3" id="KW-0067">ATP-binding</keyword>
<dbReference type="Proteomes" id="UP000885779">
    <property type="component" value="Unassembled WGS sequence"/>
</dbReference>
<evidence type="ECO:0000256" key="1">
    <source>
        <dbReference type="ARBA" id="ARBA00022741"/>
    </source>
</evidence>
<evidence type="ECO:0000256" key="3">
    <source>
        <dbReference type="PIRSR" id="PIRSR003092-1"/>
    </source>
</evidence>
<proteinExistence type="predicted"/>
<dbReference type="InterPro" id="IPR050625">
    <property type="entry name" value="ParA/MinD_ATPase"/>
</dbReference>
<dbReference type="InterPro" id="IPR025669">
    <property type="entry name" value="AAA_dom"/>
</dbReference>
<dbReference type="InterPro" id="IPR025501">
    <property type="entry name" value="MinD_FleN"/>
</dbReference>
<dbReference type="Pfam" id="PF13614">
    <property type="entry name" value="AAA_31"/>
    <property type="match status" value="1"/>
</dbReference>
<evidence type="ECO:0000313" key="5">
    <source>
        <dbReference type="EMBL" id="HGY55142.1"/>
    </source>
</evidence>
<dbReference type="PANTHER" id="PTHR43384">
    <property type="entry name" value="SEPTUM SITE-DETERMINING PROTEIN MIND HOMOLOG, CHLOROPLASTIC-RELATED"/>
    <property type="match status" value="1"/>
</dbReference>
<keyword evidence="1 3" id="KW-0547">Nucleotide-binding</keyword>
<dbReference type="GO" id="GO:0016887">
    <property type="term" value="F:ATP hydrolysis activity"/>
    <property type="evidence" value="ECO:0007669"/>
    <property type="project" value="TreeGrafter"/>
</dbReference>
<dbReference type="InterPro" id="IPR027417">
    <property type="entry name" value="P-loop_NTPase"/>
</dbReference>
<feature type="domain" description="AAA" evidence="4">
    <location>
        <begin position="24"/>
        <end position="186"/>
    </location>
</feature>
<dbReference type="PANTHER" id="PTHR43384:SF4">
    <property type="entry name" value="CELLULOSE BIOSYNTHESIS PROTEIN BCSQ-RELATED"/>
    <property type="match status" value="1"/>
</dbReference>
<sequence>MFQNTNLTPKQKRRGNRSSVSCDIITITSGKGGVGKSTISSNLAISLQKMKKKVLLIDADIHLGNLDLILGMRTQYTIADVVSEGMPLDKVIVEGPAGLHILPASSASLELLEMEDVALKKLAAAFEDFTTRYEYILVDTGAGIAPSVITFLLGADKIVLVITPDPASISDAYAVIKVIRSVNKTVPILLTANKVSTPEEGDVLYKKMNLMTQKFLKSRLIFGGSILRDDIIAQSVRRRSPFMLDYPNTTAAKAISILNRRLLQVPVVERHPDTNFFNRLVSGRKIQFEWNL</sequence>
<organism evidence="5">
    <name type="scientific">Caldithrix abyssi</name>
    <dbReference type="NCBI Taxonomy" id="187145"/>
    <lineage>
        <taxon>Bacteria</taxon>
        <taxon>Pseudomonadati</taxon>
        <taxon>Calditrichota</taxon>
        <taxon>Calditrichia</taxon>
        <taxon>Calditrichales</taxon>
        <taxon>Calditrichaceae</taxon>
        <taxon>Caldithrix</taxon>
    </lineage>
</organism>
<feature type="binding site" evidence="3">
    <location>
        <begin position="31"/>
        <end position="38"/>
    </location>
    <ligand>
        <name>ATP</name>
        <dbReference type="ChEBI" id="CHEBI:30616"/>
    </ligand>
</feature>
<dbReference type="SUPFAM" id="SSF52540">
    <property type="entry name" value="P-loop containing nucleoside triphosphate hydrolases"/>
    <property type="match status" value="1"/>
</dbReference>
<comment type="caution">
    <text evidence="5">The sequence shown here is derived from an EMBL/GenBank/DDBJ whole genome shotgun (WGS) entry which is preliminary data.</text>
</comment>